<accession>A0ABV9QFI3</accession>
<dbReference type="Pfam" id="PF19310">
    <property type="entry name" value="TOP_N"/>
    <property type="match status" value="1"/>
</dbReference>
<dbReference type="PANTHER" id="PTHR11804">
    <property type="entry name" value="PROTEASE M3 THIMET OLIGOPEPTIDASE-RELATED"/>
    <property type="match status" value="1"/>
</dbReference>
<dbReference type="Gene3D" id="1.10.1370.40">
    <property type="match status" value="1"/>
</dbReference>
<dbReference type="Gene3D" id="3.40.390.10">
    <property type="entry name" value="Collagenase (Catalytic Domain)"/>
    <property type="match status" value="1"/>
</dbReference>
<sequence>MSNPLLDFSDLPAFDRIAPADVAPAIDTLLQQANAALETVTAPDFPAQWETMAQVLDVATEKLGRAWGAVNHLNSVVDTPELRAAYNEVLPRVTEFWTRLGADERLYAKYKAIDVQTLNVEQRQALKNAVRNFVLSGAELTGASKERFAQIQERQAELQQKFSENALDATDAYAYYASAEELDGVPEDVQHAARAAAQAEGHNGYKLTLRMPCYLPVMQFARSSALREKLYRAYVTRASDQAPTDALKFDNTAFIREILALRQEEAQLLGYVNFGEVSVVPKMAQSAAEVIAFLRDLAQRARPYAEKDVADLRAFAADHLGLPDPQAWDWPYIAERLKEARYAFSEQEVRQYFLAPKVLSGLFKIIETLFEVNIRPDQAPVWHPAVEFYRIERAGQLVGQFYLDLPARSGKRGGAWMDDVRTRWLRPDTGTLQTPVAHLVCNFAEGVDGKPALLTHDDVITLFHEFGHGLHHMLTQVNERDVSGIAGVEWDAVELPSQFMENFCWEWNVLQHMTAHVETGEPLPRALYDKMIAAKNFQSGMQTLRQIEFSLFDMLLHTEHDPSQDFMPLLGLVRAEVAVLQPPAFSRTAHTFSHIFAGGYAAGYYSYKWAEVLSADAYAAFEETASPDGAHNPNTGRRYREAILEAGGSRPAMESFKAFRGREPSLDALLRHQGMA</sequence>
<comment type="caution">
    <text evidence="12">The sequence shown here is derived from an EMBL/GenBank/DDBJ whole genome shotgun (WGS) entry which is preliminary data.</text>
</comment>
<dbReference type="InterPro" id="IPR045090">
    <property type="entry name" value="Pept_M3A_M3B"/>
</dbReference>
<evidence type="ECO:0000256" key="3">
    <source>
        <dbReference type="ARBA" id="ARBA00022723"/>
    </source>
</evidence>
<evidence type="ECO:0000256" key="9">
    <source>
        <dbReference type="RuleBase" id="RU003435"/>
    </source>
</evidence>
<protein>
    <recommendedName>
        <fullName evidence="8">oligopeptidase A</fullName>
        <ecNumber evidence="8">3.4.24.70</ecNumber>
    </recommendedName>
</protein>
<comment type="cofactor">
    <cofactor evidence="9">
        <name>Zn(2+)</name>
        <dbReference type="ChEBI" id="CHEBI:29105"/>
    </cofactor>
    <text evidence="9">Binds 1 zinc ion.</text>
</comment>
<comment type="catalytic activity">
    <reaction evidence="7">
        <text>Hydrolysis of oligopeptides, with broad specificity. Gly or Ala commonly occur as P1 or P1' residues, but more distant residues are also important, as is shown by the fact that Z-Gly-Pro-Gly-|-Gly-Pro-Ala is cleaved, but not Z-(Gly)(5).</text>
        <dbReference type="EC" id="3.4.24.70"/>
    </reaction>
</comment>
<evidence type="ECO:0000259" key="11">
    <source>
        <dbReference type="Pfam" id="PF19310"/>
    </source>
</evidence>
<evidence type="ECO:0000256" key="7">
    <source>
        <dbReference type="ARBA" id="ARBA00024603"/>
    </source>
</evidence>
<comment type="similarity">
    <text evidence="1 9">Belongs to the peptidase M3 family.</text>
</comment>
<evidence type="ECO:0000313" key="12">
    <source>
        <dbReference type="EMBL" id="MFC4788442.1"/>
    </source>
</evidence>
<dbReference type="InterPro" id="IPR045666">
    <property type="entry name" value="OpdA_N"/>
</dbReference>
<evidence type="ECO:0000256" key="8">
    <source>
        <dbReference type="ARBA" id="ARBA00026100"/>
    </source>
</evidence>
<reference evidence="13" key="1">
    <citation type="journal article" date="2019" name="Int. J. Syst. Evol. Microbiol.">
        <title>The Global Catalogue of Microorganisms (GCM) 10K type strain sequencing project: providing services to taxonomists for standard genome sequencing and annotation.</title>
        <authorList>
            <consortium name="The Broad Institute Genomics Platform"/>
            <consortium name="The Broad Institute Genome Sequencing Center for Infectious Disease"/>
            <person name="Wu L."/>
            <person name="Ma J."/>
        </authorList>
    </citation>
    <scope>NUCLEOTIDE SEQUENCE [LARGE SCALE GENOMIC DNA]</scope>
    <source>
        <strain evidence="13">CCUG 49452</strain>
    </source>
</reference>
<dbReference type="InterPro" id="IPR001567">
    <property type="entry name" value="Pept_M3A_M3B_dom"/>
</dbReference>
<keyword evidence="6 9" id="KW-0482">Metalloprotease</keyword>
<dbReference type="CDD" id="cd06456">
    <property type="entry name" value="M3A_DCP"/>
    <property type="match status" value="1"/>
</dbReference>
<gene>
    <name evidence="12" type="ORF">ACFO6X_05515</name>
</gene>
<dbReference type="InterPro" id="IPR034005">
    <property type="entry name" value="M3A_DCP"/>
</dbReference>
<keyword evidence="5 9" id="KW-0862">Zinc</keyword>
<dbReference type="PANTHER" id="PTHR11804:SF84">
    <property type="entry name" value="SACCHAROLYSIN"/>
    <property type="match status" value="1"/>
</dbReference>
<evidence type="ECO:0000256" key="5">
    <source>
        <dbReference type="ARBA" id="ARBA00022833"/>
    </source>
</evidence>
<keyword evidence="4 9" id="KW-0378">Hydrolase</keyword>
<evidence type="ECO:0000259" key="10">
    <source>
        <dbReference type="Pfam" id="PF01432"/>
    </source>
</evidence>
<evidence type="ECO:0000256" key="6">
    <source>
        <dbReference type="ARBA" id="ARBA00023049"/>
    </source>
</evidence>
<evidence type="ECO:0000256" key="4">
    <source>
        <dbReference type="ARBA" id="ARBA00022801"/>
    </source>
</evidence>
<dbReference type="Proteomes" id="UP001596001">
    <property type="component" value="Unassembled WGS sequence"/>
</dbReference>
<dbReference type="InterPro" id="IPR024077">
    <property type="entry name" value="Neurolysin/TOP_dom2"/>
</dbReference>
<proteinExistence type="inferred from homology"/>
<feature type="domain" description="Oligopeptidase A N-terminal" evidence="11">
    <location>
        <begin position="27"/>
        <end position="144"/>
    </location>
</feature>
<dbReference type="RefSeq" id="WP_382430872.1">
    <property type="nucleotide sequence ID" value="NZ_JBHSHJ010000003.1"/>
</dbReference>
<dbReference type="InterPro" id="IPR024079">
    <property type="entry name" value="MetalloPept_cat_dom_sf"/>
</dbReference>
<dbReference type="Pfam" id="PF01432">
    <property type="entry name" value="Peptidase_M3"/>
    <property type="match status" value="1"/>
</dbReference>
<evidence type="ECO:0000256" key="2">
    <source>
        <dbReference type="ARBA" id="ARBA00022670"/>
    </source>
</evidence>
<name>A0ABV9QFI3_9BURK</name>
<keyword evidence="3 9" id="KW-0479">Metal-binding</keyword>
<keyword evidence="2 9" id="KW-0645">Protease</keyword>
<evidence type="ECO:0000313" key="13">
    <source>
        <dbReference type="Proteomes" id="UP001596001"/>
    </source>
</evidence>
<dbReference type="EC" id="3.4.24.70" evidence="8"/>
<organism evidence="12 13">
    <name type="scientific">Giesbergeria sinuosa</name>
    <dbReference type="NCBI Taxonomy" id="80883"/>
    <lineage>
        <taxon>Bacteria</taxon>
        <taxon>Pseudomonadati</taxon>
        <taxon>Pseudomonadota</taxon>
        <taxon>Betaproteobacteria</taxon>
        <taxon>Burkholderiales</taxon>
        <taxon>Comamonadaceae</taxon>
        <taxon>Giesbergeria</taxon>
    </lineage>
</organism>
<dbReference type="Gene3D" id="1.10.1370.10">
    <property type="entry name" value="Neurolysin, domain 3"/>
    <property type="match status" value="1"/>
</dbReference>
<evidence type="ECO:0000256" key="1">
    <source>
        <dbReference type="ARBA" id="ARBA00006040"/>
    </source>
</evidence>
<feature type="domain" description="Peptidase M3A/M3B catalytic" evidence="10">
    <location>
        <begin position="218"/>
        <end position="674"/>
    </location>
</feature>
<keyword evidence="13" id="KW-1185">Reference proteome</keyword>
<dbReference type="SUPFAM" id="SSF55486">
    <property type="entry name" value="Metalloproteases ('zincins'), catalytic domain"/>
    <property type="match status" value="1"/>
</dbReference>
<dbReference type="EMBL" id="JBHSHJ010000003">
    <property type="protein sequence ID" value="MFC4788442.1"/>
    <property type="molecule type" value="Genomic_DNA"/>
</dbReference>